<feature type="signal peptide" evidence="1">
    <location>
        <begin position="1"/>
        <end position="19"/>
    </location>
</feature>
<accession>A0A315ZH66</accession>
<dbReference type="EMBL" id="QGDO01000001">
    <property type="protein sequence ID" value="PWJ44188.1"/>
    <property type="molecule type" value="Genomic_DNA"/>
</dbReference>
<dbReference type="OrthoDB" id="1001536at2"/>
<proteinExistence type="predicted"/>
<gene>
    <name evidence="3" type="ORF">BC781_101538</name>
</gene>
<sequence length="193" mass="21242">MKKLLSFFFFILIAQAAHAQSGIINVGLKGGMGFSQSKSYDFENAQSWHAGIAARVKIPLVGFYVQPELYYSRNGGEFSFEEAATTKDFTQERIDLPVLLGFRIGLKSLAVRLNAGPMMSFVLEDGFSSLPEVNDINSNNLVWGYQAGGGVDIGKFSIDARYEGNINKYVKSINGADVNGRMNQVVLGLGYWF</sequence>
<evidence type="ECO:0000259" key="2">
    <source>
        <dbReference type="Pfam" id="PF13568"/>
    </source>
</evidence>
<dbReference type="RefSeq" id="WP_109615700.1">
    <property type="nucleotide sequence ID" value="NZ_QGDO01000001.1"/>
</dbReference>
<evidence type="ECO:0000313" key="4">
    <source>
        <dbReference type="Proteomes" id="UP000245535"/>
    </source>
</evidence>
<protein>
    <submittedName>
        <fullName evidence="3">Outer membrane protein with beta-barrel domain</fullName>
    </submittedName>
</protein>
<name>A0A315ZH66_SEDFL</name>
<feature type="chain" id="PRO_5016277420" evidence="1">
    <location>
        <begin position="20"/>
        <end position="193"/>
    </location>
</feature>
<dbReference type="InterPro" id="IPR011250">
    <property type="entry name" value="OMP/PagP_B-barrel"/>
</dbReference>
<evidence type="ECO:0000313" key="3">
    <source>
        <dbReference type="EMBL" id="PWJ44188.1"/>
    </source>
</evidence>
<dbReference type="Proteomes" id="UP000245535">
    <property type="component" value="Unassembled WGS sequence"/>
</dbReference>
<feature type="domain" description="Outer membrane protein beta-barrel" evidence="2">
    <location>
        <begin position="19"/>
        <end position="168"/>
    </location>
</feature>
<evidence type="ECO:0000256" key="1">
    <source>
        <dbReference type="SAM" id="SignalP"/>
    </source>
</evidence>
<keyword evidence="1" id="KW-0732">Signal</keyword>
<organism evidence="3 4">
    <name type="scientific">Sediminitomix flava</name>
    <dbReference type="NCBI Taxonomy" id="379075"/>
    <lineage>
        <taxon>Bacteria</taxon>
        <taxon>Pseudomonadati</taxon>
        <taxon>Bacteroidota</taxon>
        <taxon>Cytophagia</taxon>
        <taxon>Cytophagales</taxon>
        <taxon>Flammeovirgaceae</taxon>
        <taxon>Sediminitomix</taxon>
    </lineage>
</organism>
<dbReference type="Pfam" id="PF13568">
    <property type="entry name" value="OMP_b-brl_2"/>
    <property type="match status" value="1"/>
</dbReference>
<dbReference type="AlphaFoldDB" id="A0A315ZH66"/>
<keyword evidence="4" id="KW-1185">Reference proteome</keyword>
<comment type="caution">
    <text evidence="3">The sequence shown here is derived from an EMBL/GenBank/DDBJ whole genome shotgun (WGS) entry which is preliminary data.</text>
</comment>
<dbReference type="InterPro" id="IPR025665">
    <property type="entry name" value="Beta-barrel_OMP_2"/>
</dbReference>
<dbReference type="SUPFAM" id="SSF56925">
    <property type="entry name" value="OMPA-like"/>
    <property type="match status" value="1"/>
</dbReference>
<reference evidence="3 4" key="1">
    <citation type="submission" date="2018-03" db="EMBL/GenBank/DDBJ databases">
        <title>Genomic Encyclopedia of Archaeal and Bacterial Type Strains, Phase II (KMG-II): from individual species to whole genera.</title>
        <authorList>
            <person name="Goeker M."/>
        </authorList>
    </citation>
    <scope>NUCLEOTIDE SEQUENCE [LARGE SCALE GENOMIC DNA]</scope>
    <source>
        <strain evidence="3 4">DSM 28229</strain>
    </source>
</reference>